<name>A0ABR7AYE1_9PSED</name>
<evidence type="ECO:0000313" key="2">
    <source>
        <dbReference type="EMBL" id="MBC3949946.1"/>
    </source>
</evidence>
<keyword evidence="3" id="KW-1185">Reference proteome</keyword>
<protein>
    <recommendedName>
        <fullName evidence="4">Lipoprotein</fullName>
    </recommendedName>
</protein>
<evidence type="ECO:0000313" key="3">
    <source>
        <dbReference type="Proteomes" id="UP000651852"/>
    </source>
</evidence>
<reference evidence="2 3" key="1">
    <citation type="submission" date="2020-08" db="EMBL/GenBank/DDBJ databases">
        <title>Putative novel bacterial strains isolated from necrotic wheat leaf tissues caused by Xanthomonas translucens.</title>
        <authorList>
            <person name="Tambong J.T."/>
        </authorList>
    </citation>
    <scope>NUCLEOTIDE SEQUENCE [LARGE SCALE GENOMIC DNA]</scope>
    <source>
        <strain evidence="2 3">DOAB 1069</strain>
    </source>
</reference>
<sequence>MRLFAGFTLLSASLLSLTACAAQPSATSSSTLTTAEIAGQPVHLSDGQGRCVLTRKGSAALTLDMQWPCRFSEDRQHKVRVEDFRKALIVMVERSEPMPPPSTDCLTDLQPVRFYKGKLEAAPVSRIAACGPGFWDQKTFTWQFDW</sequence>
<gene>
    <name evidence="2" type="ORF">H8S59_09210</name>
</gene>
<feature type="chain" id="PRO_5046934076" description="Lipoprotein" evidence="1">
    <location>
        <begin position="22"/>
        <end position="146"/>
    </location>
</feature>
<dbReference type="RefSeq" id="WP_095092967.1">
    <property type="nucleotide sequence ID" value="NZ_JACONW010000031.1"/>
</dbReference>
<dbReference type="EMBL" id="JACONW010000031">
    <property type="protein sequence ID" value="MBC3949946.1"/>
    <property type="molecule type" value="Genomic_DNA"/>
</dbReference>
<proteinExistence type="predicted"/>
<evidence type="ECO:0000256" key="1">
    <source>
        <dbReference type="SAM" id="SignalP"/>
    </source>
</evidence>
<dbReference type="PROSITE" id="PS51257">
    <property type="entry name" value="PROKAR_LIPOPROTEIN"/>
    <property type="match status" value="1"/>
</dbReference>
<feature type="signal peptide" evidence="1">
    <location>
        <begin position="1"/>
        <end position="21"/>
    </location>
</feature>
<dbReference type="Proteomes" id="UP000651852">
    <property type="component" value="Unassembled WGS sequence"/>
</dbReference>
<evidence type="ECO:0008006" key="4">
    <source>
        <dbReference type="Google" id="ProtNLM"/>
    </source>
</evidence>
<accession>A0ABR7AYE1</accession>
<organism evidence="2 3">
    <name type="scientific">Pseudomonas folii</name>
    <dbReference type="NCBI Taxonomy" id="2762593"/>
    <lineage>
        <taxon>Bacteria</taxon>
        <taxon>Pseudomonadati</taxon>
        <taxon>Pseudomonadota</taxon>
        <taxon>Gammaproteobacteria</taxon>
        <taxon>Pseudomonadales</taxon>
        <taxon>Pseudomonadaceae</taxon>
        <taxon>Pseudomonas</taxon>
    </lineage>
</organism>
<keyword evidence="1" id="KW-0732">Signal</keyword>
<comment type="caution">
    <text evidence="2">The sequence shown here is derived from an EMBL/GenBank/DDBJ whole genome shotgun (WGS) entry which is preliminary data.</text>
</comment>